<dbReference type="AlphaFoldDB" id="A0A2H0CGL7"/>
<reference evidence="1 2" key="1">
    <citation type="submission" date="2017-09" db="EMBL/GenBank/DDBJ databases">
        <title>Depth-based differentiation of microbial function through sediment-hosted aquifers and enrichment of novel symbionts in the deep terrestrial subsurface.</title>
        <authorList>
            <person name="Probst A.J."/>
            <person name="Ladd B."/>
            <person name="Jarett J.K."/>
            <person name="Geller-Mcgrath D.E."/>
            <person name="Sieber C.M."/>
            <person name="Emerson J.B."/>
            <person name="Anantharaman K."/>
            <person name="Thomas B.C."/>
            <person name="Malmstrom R."/>
            <person name="Stieglmeier M."/>
            <person name="Klingl A."/>
            <person name="Woyke T."/>
            <person name="Ryan C.M."/>
            <person name="Banfield J.F."/>
        </authorList>
    </citation>
    <scope>NUCLEOTIDE SEQUENCE [LARGE SCALE GENOMIC DNA]</scope>
    <source>
        <strain evidence="1">CG22_combo_CG10-13_8_21_14_all_32_8</strain>
    </source>
</reference>
<comment type="caution">
    <text evidence="1">The sequence shown here is derived from an EMBL/GenBank/DDBJ whole genome shotgun (WGS) entry which is preliminary data.</text>
</comment>
<name>A0A2H0CGL7_9BACT</name>
<proteinExistence type="predicted"/>
<evidence type="ECO:0000313" key="1">
    <source>
        <dbReference type="EMBL" id="PIP69075.1"/>
    </source>
</evidence>
<gene>
    <name evidence="1" type="ORF">COW91_01355</name>
</gene>
<evidence type="ECO:0008006" key="3">
    <source>
        <dbReference type="Google" id="ProtNLM"/>
    </source>
</evidence>
<sequence>MTDTIIFIYNAKSGLFAGLSDIVTKIIAPSQYECNLCKITYGPLSMKEEWAPFLATLPQEKVFLHKDELISQYGALNNYALPAIFLKHDNKFSLLVSKDQLNTLKSVIELKDVLKSALTST</sequence>
<evidence type="ECO:0000313" key="2">
    <source>
        <dbReference type="Proteomes" id="UP000229176"/>
    </source>
</evidence>
<accession>A0A2H0CGL7</accession>
<protein>
    <recommendedName>
        <fullName evidence="3">GTPase</fullName>
    </recommendedName>
</protein>
<dbReference type="Proteomes" id="UP000229176">
    <property type="component" value="Unassembled WGS sequence"/>
</dbReference>
<dbReference type="EMBL" id="PCTI01000015">
    <property type="protein sequence ID" value="PIP69075.1"/>
    <property type="molecule type" value="Genomic_DNA"/>
</dbReference>
<organism evidence="1 2">
    <name type="scientific">Candidatus Nomurabacteria bacterium CG22_combo_CG10-13_8_21_14_all_32_8</name>
    <dbReference type="NCBI Taxonomy" id="1974732"/>
    <lineage>
        <taxon>Bacteria</taxon>
        <taxon>Candidatus Nomuraibacteriota</taxon>
    </lineage>
</organism>